<dbReference type="AlphaFoldDB" id="A0A6M3IKN2"/>
<sequence length="62" mass="6778">MVEQSRLSSECMLIQIFGESSCETCEVKGKRDCGGKSIRATGINEKGIQVPINQKEASNDKD</sequence>
<organism evidence="1">
    <name type="scientific">viral metagenome</name>
    <dbReference type="NCBI Taxonomy" id="1070528"/>
    <lineage>
        <taxon>unclassified sequences</taxon>
        <taxon>metagenomes</taxon>
        <taxon>organismal metagenomes</taxon>
    </lineage>
</organism>
<gene>
    <name evidence="1" type="ORF">MM415B01491_0007</name>
</gene>
<name>A0A6M3IKN2_9ZZZZ</name>
<reference evidence="1" key="1">
    <citation type="submission" date="2020-03" db="EMBL/GenBank/DDBJ databases">
        <title>The deep terrestrial virosphere.</title>
        <authorList>
            <person name="Holmfeldt K."/>
            <person name="Nilsson E."/>
            <person name="Simone D."/>
            <person name="Lopez-Fernandez M."/>
            <person name="Wu X."/>
            <person name="de Brujin I."/>
            <person name="Lundin D."/>
            <person name="Andersson A."/>
            <person name="Bertilsson S."/>
            <person name="Dopson M."/>
        </authorList>
    </citation>
    <scope>NUCLEOTIDE SEQUENCE</scope>
    <source>
        <strain evidence="1">MM415B01491</strain>
    </source>
</reference>
<evidence type="ECO:0000313" key="1">
    <source>
        <dbReference type="EMBL" id="QJA58160.1"/>
    </source>
</evidence>
<protein>
    <submittedName>
        <fullName evidence="1">Uncharacterized protein</fullName>
    </submittedName>
</protein>
<proteinExistence type="predicted"/>
<accession>A0A6M3IKN2</accession>
<dbReference type="EMBL" id="MT141311">
    <property type="protein sequence ID" value="QJA58160.1"/>
    <property type="molecule type" value="Genomic_DNA"/>
</dbReference>